<dbReference type="PANTHER" id="PTHR36180:SF2">
    <property type="entry name" value="BRO FAMILY PROTEIN"/>
    <property type="match status" value="1"/>
</dbReference>
<name>B1ZJC2_METPB</name>
<dbReference type="HOGENOM" id="CLU_046670_0_4_5"/>
<dbReference type="Pfam" id="PF03374">
    <property type="entry name" value="ANT"/>
    <property type="match status" value="1"/>
</dbReference>
<dbReference type="Proteomes" id="UP000007136">
    <property type="component" value="Chromosome"/>
</dbReference>
<evidence type="ECO:0000259" key="1">
    <source>
        <dbReference type="PROSITE" id="PS51750"/>
    </source>
</evidence>
<evidence type="ECO:0000313" key="2">
    <source>
        <dbReference type="EMBL" id="ACB80027.1"/>
    </source>
</evidence>
<dbReference type="PROSITE" id="PS51750">
    <property type="entry name" value="BRO_N"/>
    <property type="match status" value="1"/>
</dbReference>
<dbReference type="RefSeq" id="WP_012453773.1">
    <property type="nucleotide sequence ID" value="NC_010725.1"/>
</dbReference>
<organism evidence="2 3">
    <name type="scientific">Methylorubrum populi (strain ATCC BAA-705 / NCIMB 13946 / BJ001)</name>
    <name type="common">Methylobacterium populi</name>
    <dbReference type="NCBI Taxonomy" id="441620"/>
    <lineage>
        <taxon>Bacteria</taxon>
        <taxon>Pseudomonadati</taxon>
        <taxon>Pseudomonadota</taxon>
        <taxon>Alphaproteobacteria</taxon>
        <taxon>Hyphomicrobiales</taxon>
        <taxon>Methylobacteriaceae</taxon>
        <taxon>Methylorubrum</taxon>
    </lineage>
</organism>
<dbReference type="EMBL" id="CP001029">
    <property type="protein sequence ID" value="ACB80027.1"/>
    <property type="molecule type" value="Genomic_DNA"/>
</dbReference>
<dbReference type="AlphaFoldDB" id="B1ZJC2"/>
<dbReference type="SMART" id="SM01040">
    <property type="entry name" value="Bro-N"/>
    <property type="match status" value="1"/>
</dbReference>
<dbReference type="eggNOG" id="COG3617">
    <property type="taxonomic scope" value="Bacteria"/>
</dbReference>
<dbReference type="InterPro" id="IPR005039">
    <property type="entry name" value="Ant_C"/>
</dbReference>
<protein>
    <submittedName>
        <fullName evidence="2">Prophage antirepressor</fullName>
    </submittedName>
</protein>
<proteinExistence type="predicted"/>
<sequence>MTTASTQLTIHEPPRTMTASITPFDFEGTPVRVVSVDGEPCFVASDLARSLGYRDAVNLVRVLDEDEVTTQIVSGREIMLVTEPGLYHAITARRQVKSLGAQVLERIARFKRWVHHDVIPSIRKTGAYSVRQTPAFDPEDASALRHVLLGYTERVITLEAKVEEQAQGLAIAHEVIEQSAPKVEAYEHLLDDSGACCLADAARILGAEQKPFFAWLRKSRIVFDKGEALLPRADLRKDGRFRVRLVRTRPGEHREQTLVTRQGMIWLSHRWAAKLAVDAREAAAARIQATLDL</sequence>
<dbReference type="PANTHER" id="PTHR36180">
    <property type="entry name" value="DNA-BINDING PROTEIN-RELATED-RELATED"/>
    <property type="match status" value="1"/>
</dbReference>
<dbReference type="Pfam" id="PF02498">
    <property type="entry name" value="Bro-N"/>
    <property type="match status" value="1"/>
</dbReference>
<dbReference type="GO" id="GO:0003677">
    <property type="term" value="F:DNA binding"/>
    <property type="evidence" value="ECO:0007669"/>
    <property type="project" value="InterPro"/>
</dbReference>
<feature type="domain" description="Bro-N" evidence="1">
    <location>
        <begin position="18"/>
        <end position="126"/>
    </location>
</feature>
<accession>B1ZJC2</accession>
<dbReference type="KEGG" id="mpo:Mpop_1864"/>
<reference evidence="2" key="1">
    <citation type="submission" date="2008-04" db="EMBL/GenBank/DDBJ databases">
        <title>Complete sequence of chromosome of Methylobacterium populi BJ001.</title>
        <authorList>
            <consortium name="US DOE Joint Genome Institute"/>
            <person name="Copeland A."/>
            <person name="Lucas S."/>
            <person name="Lapidus A."/>
            <person name="Glavina del Rio T."/>
            <person name="Dalin E."/>
            <person name="Tice H."/>
            <person name="Bruce D."/>
            <person name="Goodwin L."/>
            <person name="Pitluck S."/>
            <person name="Chertkov O."/>
            <person name="Brettin T."/>
            <person name="Detter J.C."/>
            <person name="Han C."/>
            <person name="Kuske C.R."/>
            <person name="Schmutz J."/>
            <person name="Larimer F."/>
            <person name="Land M."/>
            <person name="Hauser L."/>
            <person name="Kyrpides N."/>
            <person name="Mikhailova N."/>
            <person name="Marx C."/>
            <person name="Richardson P."/>
        </authorList>
    </citation>
    <scope>NUCLEOTIDE SEQUENCE [LARGE SCALE GENOMIC DNA]</scope>
    <source>
        <strain evidence="2">BJ001</strain>
    </source>
</reference>
<dbReference type="OrthoDB" id="9808959at2"/>
<gene>
    <name evidence="2" type="ordered locus">Mpop_1864</name>
</gene>
<evidence type="ECO:0000313" key="3">
    <source>
        <dbReference type="Proteomes" id="UP000007136"/>
    </source>
</evidence>
<dbReference type="STRING" id="441620.Mpop_1864"/>
<dbReference type="InterPro" id="IPR003497">
    <property type="entry name" value="BRO_N_domain"/>
</dbReference>